<reference evidence="1" key="1">
    <citation type="submission" date="2016-03" db="EMBL/GenBank/DDBJ databases">
        <title>Mechanisms controlling the formation of the plant cell surface in tip-growing cells are functionally conserved among land plants.</title>
        <authorList>
            <person name="Honkanen S."/>
            <person name="Jones V.A."/>
            <person name="Morieri G."/>
            <person name="Champion C."/>
            <person name="Hetherington A.J."/>
            <person name="Kelly S."/>
            <person name="Saint-Marcoux D."/>
            <person name="Proust H."/>
            <person name="Prescott H."/>
            <person name="Dolan L."/>
        </authorList>
    </citation>
    <scope>NUCLEOTIDE SEQUENCE [LARGE SCALE GENOMIC DNA]</scope>
    <source>
        <tissue evidence="1">Whole gametophyte</tissue>
    </source>
</reference>
<gene>
    <name evidence="1" type="ORF">AXG93_3384s1270</name>
</gene>
<accession>A0A176WGA9</accession>
<evidence type="ECO:0000313" key="1">
    <source>
        <dbReference type="EMBL" id="OAE31653.1"/>
    </source>
</evidence>
<dbReference type="EMBL" id="LVLJ01000986">
    <property type="protein sequence ID" value="OAE31653.1"/>
    <property type="molecule type" value="Genomic_DNA"/>
</dbReference>
<dbReference type="Proteomes" id="UP000077202">
    <property type="component" value="Unassembled WGS sequence"/>
</dbReference>
<proteinExistence type="predicted"/>
<dbReference type="AlphaFoldDB" id="A0A176WGA9"/>
<evidence type="ECO:0000313" key="2">
    <source>
        <dbReference type="Proteomes" id="UP000077202"/>
    </source>
</evidence>
<keyword evidence="2" id="KW-1185">Reference proteome</keyword>
<protein>
    <submittedName>
        <fullName evidence="1">Uncharacterized protein</fullName>
    </submittedName>
</protein>
<sequence>MSLDAQGSVSKPEEASSSILLIYAALPSCLAACLESGFLSKGICLSAQSSTFDADIEHLRRKLNRNEPKVGLRSTYEAQDLKNSDSLPKCDF</sequence>
<organism evidence="1 2">
    <name type="scientific">Marchantia polymorpha subsp. ruderalis</name>
    <dbReference type="NCBI Taxonomy" id="1480154"/>
    <lineage>
        <taxon>Eukaryota</taxon>
        <taxon>Viridiplantae</taxon>
        <taxon>Streptophyta</taxon>
        <taxon>Embryophyta</taxon>
        <taxon>Marchantiophyta</taxon>
        <taxon>Marchantiopsida</taxon>
        <taxon>Marchantiidae</taxon>
        <taxon>Marchantiales</taxon>
        <taxon>Marchantiaceae</taxon>
        <taxon>Marchantia</taxon>
    </lineage>
</organism>
<name>A0A176WGA9_MARPO</name>
<comment type="caution">
    <text evidence="1">The sequence shown here is derived from an EMBL/GenBank/DDBJ whole genome shotgun (WGS) entry which is preliminary data.</text>
</comment>